<dbReference type="OrthoDB" id="3199332at2"/>
<sequence>MTKKIFRKTAIAIAIALVGVSTSGALAAGAENKGNDDVRVENIGTYKRGSVTVFKKGAENDEAAKTGDPKDKKPLQGITFKIEKIKDIDLTKVKGWKDVAKLTAADVKPERLDTEKAESAVTNYEGKAKFGRLPLGAYLVTETSIGKQFVKSKAEPFIVTIPRPKADNMPLGTPEKIDGWEYDVVAYPKNVLSEQTQFSKKAVAVDGLEKKTEVEQTGVVKSDKAGAKVTWELAYDIPDLAEYTELTLVDTLPAGATHVTESLVLDSVMLLRSDYERTEADGKVTFKFTSSGLAKLKAGMKLTAKIETTHVDATGNVDNSGELTINGNKFTSKDSVYFQKFEVTKQDATSQQRLAGAKFDIYDDVNRNKKLDSADRKIGSFVTPKGGVKEMNVYLGRGDSESVYRTILLKETEAPAGYLLPSDAVTVVELAAMGEPATAKVAIDNYKPLVPGLPLTGASGIVAMSAIGVGLLGLGAFAVRQSRKARQGVED</sequence>
<feature type="transmembrane region" description="Helical" evidence="1">
    <location>
        <begin position="457"/>
        <end position="479"/>
    </location>
</feature>
<keyword evidence="1" id="KW-0472">Membrane</keyword>
<evidence type="ECO:0000259" key="3">
    <source>
        <dbReference type="Pfam" id="PF16555"/>
    </source>
</evidence>
<dbReference type="InterPro" id="IPR032364">
    <property type="entry name" value="GramPos_pilinD1_N"/>
</dbReference>
<dbReference type="Proteomes" id="UP000000376">
    <property type="component" value="Chromosome"/>
</dbReference>
<evidence type="ECO:0000313" key="6">
    <source>
        <dbReference type="Proteomes" id="UP000000376"/>
    </source>
</evidence>
<proteinExistence type="predicted"/>
<evidence type="ECO:0000259" key="4">
    <source>
        <dbReference type="Pfam" id="PF17802"/>
    </source>
</evidence>
<dbReference type="EMBL" id="CP002045">
    <property type="protein sequence ID" value="ADH91792.1"/>
    <property type="molecule type" value="Genomic_DNA"/>
</dbReference>
<dbReference type="NCBIfam" id="NF033902">
    <property type="entry name" value="iso_D2_wall_anc"/>
    <property type="match status" value="1"/>
</dbReference>
<dbReference type="eggNOG" id="COG4932">
    <property type="taxonomic scope" value="Bacteria"/>
</dbReference>
<dbReference type="InterPro" id="IPR041033">
    <property type="entry name" value="SpaA_PFL_dom_1"/>
</dbReference>
<dbReference type="InterPro" id="IPR013783">
    <property type="entry name" value="Ig-like_fold"/>
</dbReference>
<feature type="domain" description="SpaA-like prealbumin fold" evidence="4">
    <location>
        <begin position="340"/>
        <end position="427"/>
    </location>
</feature>
<keyword evidence="1" id="KW-1133">Transmembrane helix</keyword>
<keyword evidence="6" id="KW-1185">Reference proteome</keyword>
<evidence type="ECO:0000313" key="5">
    <source>
        <dbReference type="EMBL" id="ADH91792.1"/>
    </source>
</evidence>
<evidence type="ECO:0000256" key="1">
    <source>
        <dbReference type="SAM" id="Phobius"/>
    </source>
</evidence>
<dbReference type="InterPro" id="IPR048052">
    <property type="entry name" value="FM1-like"/>
</dbReference>
<name>D7BLJ3_ARCHD</name>
<dbReference type="RefSeq" id="WP_013169290.1">
    <property type="nucleotide sequence ID" value="NC_014218.1"/>
</dbReference>
<dbReference type="AlphaFoldDB" id="D7BLJ3"/>
<dbReference type="Pfam" id="PF17802">
    <property type="entry name" value="SpaA"/>
    <property type="match status" value="1"/>
</dbReference>
<dbReference type="Gene3D" id="2.60.40.740">
    <property type="match status" value="1"/>
</dbReference>
<accession>D7BLJ3</accession>
<feature type="domain" description="Gram-positive pilin subunit D1 N-terminal" evidence="3">
    <location>
        <begin position="56"/>
        <end position="191"/>
    </location>
</feature>
<protein>
    <submittedName>
        <fullName evidence="5">LPXTG-motif cell wall anchor domain protein</fullName>
    </submittedName>
</protein>
<dbReference type="HOGENOM" id="CLU_029024_1_1_11"/>
<organism evidence="5 6">
    <name type="scientific">Arcanobacterium haemolyticum (strain ATCC 9345 / DSM 20595 / CCM 5947 / CCUG 17215 / LMG 16163 / NBRC 15585 / NCTC 8452 / 11018)</name>
    <dbReference type="NCBI Taxonomy" id="644284"/>
    <lineage>
        <taxon>Bacteria</taxon>
        <taxon>Bacillati</taxon>
        <taxon>Actinomycetota</taxon>
        <taxon>Actinomycetes</taxon>
        <taxon>Actinomycetales</taxon>
        <taxon>Actinomycetaceae</taxon>
        <taxon>Arcanobacterium</taxon>
    </lineage>
</organism>
<dbReference type="NCBIfam" id="TIGR01167">
    <property type="entry name" value="LPXTG_anchor"/>
    <property type="match status" value="1"/>
</dbReference>
<gene>
    <name evidence="5" type="ordered locus">Arch_0024</name>
</gene>
<dbReference type="Pfam" id="PF16555">
    <property type="entry name" value="GramPos_pilinD1"/>
    <property type="match status" value="1"/>
</dbReference>
<feature type="signal peptide" evidence="2">
    <location>
        <begin position="1"/>
        <end position="27"/>
    </location>
</feature>
<dbReference type="STRING" id="644284.Arch_0024"/>
<dbReference type="GO" id="GO:0005975">
    <property type="term" value="P:carbohydrate metabolic process"/>
    <property type="evidence" value="ECO:0007669"/>
    <property type="project" value="UniProtKB-ARBA"/>
</dbReference>
<dbReference type="Gene3D" id="2.60.40.10">
    <property type="entry name" value="Immunoglobulins"/>
    <property type="match status" value="2"/>
</dbReference>
<keyword evidence="1" id="KW-0812">Transmembrane</keyword>
<dbReference type="KEGG" id="ahe:Arch_0024"/>
<reference evidence="5 6" key="1">
    <citation type="journal article" date="2010" name="Stand. Genomic Sci.">
        <title>Complete genome sequence of Arcanobacterium haemolyticum type strain (11018).</title>
        <authorList>
            <person name="Yasawong M."/>
            <person name="Teshima H."/>
            <person name="Lapidus A."/>
            <person name="Nolan M."/>
            <person name="Lucas S."/>
            <person name="Glavina Del Rio T."/>
            <person name="Tice H."/>
            <person name="Cheng J."/>
            <person name="Bruce D."/>
            <person name="Detter C."/>
            <person name="Tapia R."/>
            <person name="Han C."/>
            <person name="Goodwin L."/>
            <person name="Pitluck S."/>
            <person name="Liolios K."/>
            <person name="Ivanova N."/>
            <person name="Mavromatis K."/>
            <person name="Mikhailova N."/>
            <person name="Pati A."/>
            <person name="Chen A."/>
            <person name="Palaniappan K."/>
            <person name="Land M."/>
            <person name="Hauser L."/>
            <person name="Chang Y."/>
            <person name="Jeffries C."/>
            <person name="Rohde M."/>
            <person name="Sikorski J."/>
            <person name="Pukall R."/>
            <person name="Goker M."/>
            <person name="Woyke T."/>
            <person name="Bristow J."/>
            <person name="Eisen J."/>
            <person name="Markowitz V."/>
            <person name="Hugenholtz P."/>
            <person name="Kyrpides N."/>
            <person name="Klenk H."/>
        </authorList>
    </citation>
    <scope>NUCLEOTIDE SEQUENCE [LARGE SCALE GENOMIC DNA]</scope>
    <source>
        <strain evidence="6">ATCC 9345 / DSM 20595 / CCUG 17215 / LMG 16163 / NBRC 15585 / NCTC 8452 / 11018</strain>
    </source>
</reference>
<feature type="chain" id="PRO_5003093093" evidence="2">
    <location>
        <begin position="28"/>
        <end position="491"/>
    </location>
</feature>
<keyword evidence="2" id="KW-0732">Signal</keyword>
<evidence type="ECO:0000256" key="2">
    <source>
        <dbReference type="SAM" id="SignalP"/>
    </source>
</evidence>